<evidence type="ECO:0000256" key="15">
    <source>
        <dbReference type="SAM" id="MobiDB-lite"/>
    </source>
</evidence>
<dbReference type="SUPFAM" id="SSF53649">
    <property type="entry name" value="Alkaline phosphatase-like"/>
    <property type="match status" value="1"/>
</dbReference>
<feature type="transmembrane region" description="Helical" evidence="16">
    <location>
        <begin position="7"/>
        <end position="30"/>
    </location>
</feature>
<evidence type="ECO:0000313" key="19">
    <source>
        <dbReference type="Proteomes" id="UP000566819"/>
    </source>
</evidence>
<feature type="transmembrane region" description="Helical" evidence="16">
    <location>
        <begin position="679"/>
        <end position="698"/>
    </location>
</feature>
<dbReference type="CDD" id="cd12148">
    <property type="entry name" value="fungal_TF_MHR"/>
    <property type="match status" value="1"/>
</dbReference>
<feature type="region of interest" description="Disordered" evidence="15">
    <location>
        <begin position="1152"/>
        <end position="1184"/>
    </location>
</feature>
<dbReference type="Proteomes" id="UP000566819">
    <property type="component" value="Unassembled WGS sequence"/>
</dbReference>
<dbReference type="CDD" id="cd16020">
    <property type="entry name" value="GPI_EPT_1"/>
    <property type="match status" value="1"/>
</dbReference>
<keyword evidence="5" id="KW-0337">GPI-anchor biosynthesis</keyword>
<evidence type="ECO:0000256" key="12">
    <source>
        <dbReference type="ARBA" id="ARBA00023242"/>
    </source>
</evidence>
<feature type="region of interest" description="Disordered" evidence="15">
    <location>
        <begin position="1289"/>
        <end position="1351"/>
    </location>
</feature>
<keyword evidence="12" id="KW-0539">Nucleus</keyword>
<evidence type="ECO:0000313" key="18">
    <source>
        <dbReference type="EMBL" id="KAF4632488.1"/>
    </source>
</evidence>
<evidence type="ECO:0000256" key="10">
    <source>
        <dbReference type="ARBA" id="ARBA00023136"/>
    </source>
</evidence>
<evidence type="ECO:0000256" key="4">
    <source>
        <dbReference type="ARBA" id="ARBA00020831"/>
    </source>
</evidence>
<feature type="transmembrane region" description="Helical" evidence="16">
    <location>
        <begin position="496"/>
        <end position="515"/>
    </location>
</feature>
<name>A0A8H4W377_9HELO</name>
<keyword evidence="9 16" id="KW-1133">Transmembrane helix</keyword>
<feature type="transmembrane region" description="Helical" evidence="16">
    <location>
        <begin position="460"/>
        <end position="484"/>
    </location>
</feature>
<evidence type="ECO:0000259" key="17">
    <source>
        <dbReference type="SMART" id="SM00906"/>
    </source>
</evidence>
<keyword evidence="11" id="KW-0325">Glycoprotein</keyword>
<dbReference type="InterPro" id="IPR017850">
    <property type="entry name" value="Alkaline_phosphatase_core_sf"/>
</dbReference>
<dbReference type="InterPro" id="IPR037671">
    <property type="entry name" value="PIGN_N"/>
</dbReference>
<evidence type="ECO:0000256" key="13">
    <source>
        <dbReference type="ARBA" id="ARBA00023316"/>
    </source>
</evidence>
<protein>
    <recommendedName>
        <fullName evidence="4">GPI ethanolamine phosphate transferase 1</fullName>
    </recommendedName>
</protein>
<reference evidence="18 19" key="1">
    <citation type="submission" date="2020-03" db="EMBL/GenBank/DDBJ databases">
        <title>Draft Genome Sequence of Cudoniella acicularis.</title>
        <authorList>
            <person name="Buettner E."/>
            <person name="Kellner H."/>
        </authorList>
    </citation>
    <scope>NUCLEOTIDE SEQUENCE [LARGE SCALE GENOMIC DNA]</scope>
    <source>
        <strain evidence="18 19">DSM 108380</strain>
    </source>
</reference>
<feature type="compositionally biased region" description="Basic and acidic residues" evidence="15">
    <location>
        <begin position="1298"/>
        <end position="1315"/>
    </location>
</feature>
<dbReference type="GO" id="GO:0006351">
    <property type="term" value="P:DNA-templated transcription"/>
    <property type="evidence" value="ECO:0007669"/>
    <property type="project" value="InterPro"/>
</dbReference>
<evidence type="ECO:0000256" key="3">
    <source>
        <dbReference type="ARBA" id="ARBA00008400"/>
    </source>
</evidence>
<evidence type="ECO:0000256" key="1">
    <source>
        <dbReference type="ARBA" id="ARBA00004477"/>
    </source>
</evidence>
<evidence type="ECO:0000256" key="8">
    <source>
        <dbReference type="ARBA" id="ARBA00022824"/>
    </source>
</evidence>
<feature type="transmembrane region" description="Helical" evidence="16">
    <location>
        <begin position="743"/>
        <end position="760"/>
    </location>
</feature>
<evidence type="ECO:0000256" key="16">
    <source>
        <dbReference type="SAM" id="Phobius"/>
    </source>
</evidence>
<comment type="subcellular location">
    <subcellularLocation>
        <location evidence="1">Endoplasmic reticulum membrane</location>
        <topology evidence="1">Multi-pass membrane protein</topology>
    </subcellularLocation>
</comment>
<comment type="similarity">
    <text evidence="3">Belongs to the PIGG/PIGN/PIGO family. PIGN subfamily.</text>
</comment>
<dbReference type="Pfam" id="PF04082">
    <property type="entry name" value="Fungal_trans"/>
    <property type="match status" value="1"/>
</dbReference>
<evidence type="ECO:0000256" key="9">
    <source>
        <dbReference type="ARBA" id="ARBA00022989"/>
    </source>
</evidence>
<feature type="transmembrane region" description="Helical" evidence="16">
    <location>
        <begin position="898"/>
        <end position="917"/>
    </location>
</feature>
<dbReference type="FunFam" id="3.40.720.10:FF:000015">
    <property type="entry name" value="GPI ethanolamine phosphate transferase 1"/>
    <property type="match status" value="1"/>
</dbReference>
<dbReference type="InterPro" id="IPR007219">
    <property type="entry name" value="XnlR_reg_dom"/>
</dbReference>
<feature type="transmembrane region" description="Helical" evidence="16">
    <location>
        <begin position="614"/>
        <end position="633"/>
    </location>
</feature>
<dbReference type="SMART" id="SM00906">
    <property type="entry name" value="Fungal_trans"/>
    <property type="match status" value="1"/>
</dbReference>
<feature type="transmembrane region" description="Helical" evidence="16">
    <location>
        <begin position="863"/>
        <end position="886"/>
    </location>
</feature>
<proteinExistence type="inferred from homology"/>
<feature type="region of interest" description="Disordered" evidence="15">
    <location>
        <begin position="1204"/>
        <end position="1224"/>
    </location>
</feature>
<keyword evidence="7 16" id="KW-0812">Transmembrane</keyword>
<dbReference type="GO" id="GO:0051377">
    <property type="term" value="F:mannose-ethanolamine phosphotransferase activity"/>
    <property type="evidence" value="ECO:0007669"/>
    <property type="project" value="InterPro"/>
</dbReference>
<dbReference type="InterPro" id="IPR007070">
    <property type="entry name" value="GPI_EtnP_transferase_1"/>
</dbReference>
<dbReference type="GO" id="GO:0071555">
    <property type="term" value="P:cell wall organization"/>
    <property type="evidence" value="ECO:0007669"/>
    <property type="project" value="UniProtKB-KW"/>
</dbReference>
<feature type="compositionally biased region" description="Polar residues" evidence="15">
    <location>
        <begin position="1316"/>
        <end position="1348"/>
    </location>
</feature>
<dbReference type="GO" id="GO:0000981">
    <property type="term" value="F:DNA-binding transcription factor activity, RNA polymerase II-specific"/>
    <property type="evidence" value="ECO:0007669"/>
    <property type="project" value="InterPro"/>
</dbReference>
<dbReference type="EMBL" id="JAAMPI010000343">
    <property type="protein sequence ID" value="KAF4632488.1"/>
    <property type="molecule type" value="Genomic_DNA"/>
</dbReference>
<dbReference type="Pfam" id="PF04987">
    <property type="entry name" value="PigN"/>
    <property type="match status" value="1"/>
</dbReference>
<evidence type="ECO:0000256" key="14">
    <source>
        <dbReference type="ARBA" id="ARBA00024850"/>
    </source>
</evidence>
<evidence type="ECO:0000256" key="11">
    <source>
        <dbReference type="ARBA" id="ARBA00023180"/>
    </source>
</evidence>
<dbReference type="GO" id="GO:0008270">
    <property type="term" value="F:zinc ion binding"/>
    <property type="evidence" value="ECO:0007669"/>
    <property type="project" value="InterPro"/>
</dbReference>
<feature type="transmembrane region" description="Helical" evidence="16">
    <location>
        <begin position="587"/>
        <end position="607"/>
    </location>
</feature>
<dbReference type="InterPro" id="IPR001138">
    <property type="entry name" value="Zn2Cys6_DnaBD"/>
</dbReference>
<feature type="compositionally biased region" description="Basic residues" evidence="15">
    <location>
        <begin position="1158"/>
        <end position="1176"/>
    </location>
</feature>
<dbReference type="InterPro" id="IPR002591">
    <property type="entry name" value="Phosphodiest/P_Trfase"/>
</dbReference>
<organism evidence="18 19">
    <name type="scientific">Cudoniella acicularis</name>
    <dbReference type="NCBI Taxonomy" id="354080"/>
    <lineage>
        <taxon>Eukaryota</taxon>
        <taxon>Fungi</taxon>
        <taxon>Dikarya</taxon>
        <taxon>Ascomycota</taxon>
        <taxon>Pezizomycotina</taxon>
        <taxon>Leotiomycetes</taxon>
        <taxon>Helotiales</taxon>
        <taxon>Tricladiaceae</taxon>
        <taxon>Cudoniella</taxon>
    </lineage>
</organism>
<feature type="transmembrane region" description="Helical" evidence="16">
    <location>
        <begin position="824"/>
        <end position="843"/>
    </location>
</feature>
<dbReference type="GO" id="GO:0003677">
    <property type="term" value="F:DNA binding"/>
    <property type="evidence" value="ECO:0007669"/>
    <property type="project" value="InterPro"/>
</dbReference>
<keyword evidence="10 16" id="KW-0472">Membrane</keyword>
<evidence type="ECO:0000256" key="6">
    <source>
        <dbReference type="ARBA" id="ARBA00022679"/>
    </source>
</evidence>
<feature type="transmembrane region" description="Helical" evidence="16">
    <location>
        <begin position="639"/>
        <end position="658"/>
    </location>
</feature>
<keyword evidence="8" id="KW-0256">Endoplasmic reticulum</keyword>
<comment type="function">
    <text evidence="14">Ethanolamine phosphate transferase involved in glycosylphosphatidylinositol-anchor biosynthesis. Transfers ethanolamine phosphate to the first alpha-1,4-linked mannose of the glycosylphosphatidylinositol precursor of GPI-anchor.</text>
</comment>
<dbReference type="Pfam" id="PF01663">
    <property type="entry name" value="Phosphodiest"/>
    <property type="match status" value="1"/>
</dbReference>
<dbReference type="InterPro" id="IPR017852">
    <property type="entry name" value="GPI_EtnP_transferase_1_C"/>
</dbReference>
<feature type="transmembrane region" description="Helical" evidence="16">
    <location>
        <begin position="558"/>
        <end position="575"/>
    </location>
</feature>
<gene>
    <name evidence="18" type="ORF">G7Y89_g5641</name>
</gene>
<dbReference type="OrthoDB" id="2748310at2759"/>
<dbReference type="PANTHER" id="PTHR12250:SF0">
    <property type="entry name" value="GPI ETHANOLAMINE PHOSPHATE TRANSFERASE 1"/>
    <property type="match status" value="1"/>
</dbReference>
<dbReference type="GO" id="GO:0006506">
    <property type="term" value="P:GPI anchor biosynthetic process"/>
    <property type="evidence" value="ECO:0007669"/>
    <property type="project" value="UniProtKB-UniPathway"/>
</dbReference>
<keyword evidence="6" id="KW-0808">Transferase</keyword>
<dbReference type="GO" id="GO:0005789">
    <property type="term" value="C:endoplasmic reticulum membrane"/>
    <property type="evidence" value="ECO:0007669"/>
    <property type="project" value="UniProtKB-SubCell"/>
</dbReference>
<dbReference type="Gene3D" id="3.40.720.10">
    <property type="entry name" value="Alkaline Phosphatase, subunit A"/>
    <property type="match status" value="1"/>
</dbReference>
<comment type="caution">
    <text evidence="18">The sequence shown here is derived from an EMBL/GenBank/DDBJ whole genome shotgun (WGS) entry which is preliminary data.</text>
</comment>
<evidence type="ECO:0000256" key="2">
    <source>
        <dbReference type="ARBA" id="ARBA00004687"/>
    </source>
</evidence>
<feature type="domain" description="Xylanolytic transcriptional activator regulatory" evidence="17">
    <location>
        <begin position="1529"/>
        <end position="1603"/>
    </location>
</feature>
<dbReference type="UniPathway" id="UPA00196"/>
<comment type="pathway">
    <text evidence="2">Glycolipid biosynthesis; glycosylphosphatidylinositol-anchor biosynthesis.</text>
</comment>
<keyword evidence="19" id="KW-1185">Reference proteome</keyword>
<evidence type="ECO:0000256" key="5">
    <source>
        <dbReference type="ARBA" id="ARBA00022502"/>
    </source>
</evidence>
<keyword evidence="13" id="KW-0961">Cell wall biogenesis/degradation</keyword>
<accession>A0A8H4W377</accession>
<sequence>MARVTRFGFLAIAMTFHLVYIYSIFDIYFVSPIVAGMREFEVERLPEVQAPAKRLVLFVGDGLRADKAFQSFPEPYPKSDADLEPRPLAPFLRSRVLEHGTFGVSHTRVPTESRPGHVALIAGLYEDVSAVMTGWKLNPVNFDSVFNRSRHTWSWGSPDILPMFQLGAVPGRVDADTYAAENEDFSQDGLHLDIWVFDRVKALFAEAATNSTLDAALREDKVVFFLHLLGLDTNGHAYRPYSKEYLNNLKVVDEGIAEITKIIEDFYNDNKSAFVFTADHGMSDWGSHGDGHPDNTRTPLIAWGSGVAKPVTTPGSIAPGHDELSADWGLDHVQRNDVSQADVAALMAYLAGLAFPVNSVGELPLSYLSGDITTKSEAFLANARGILEMYKVKEQQKMATELRYVPFKALGDQEHSVDHRIAEIRNLIDHGKYEEAIQETGILIQLGLGGLRYLQTYDWLFLRALITIGYLGWIAFALTTVIDLHVLHGKTETSRTLFSTVFFSSVFIALFASFIVSKSPFTYYVYAVFPVGFWEEVYSRRNAINEGRKVLFGKVKTAGGNIALVLKSLVGLILIESLALGYTHREVFSVLFIAAAFWPSFYGTGFLGKNKTLVGTWMLSCMAMSSFTLLPALKVEDLTLIMSGGFLMVAIGLLYLVFEKKLLANPRLGGDSIEPADNILSRSLLGVQIGLIILAMAVTRSSVLSLQAKLGLPRGNQVVGWLVLVLSFIMPFVHRIQSNSHYLHRLMIIFLTFAPAFVILTISYEGLFYLGFCATLITWVRLEHNIFIFTKVQTLSKQANDNATVPASLASSPFRTLTLADGRVSLFFLTLLQSAFFSTGNVASVSSFSLESVSRLIPIFDPFSQGALLILKLMIPFALISANLGILNKRLGVAPSALFMLVMAISDFLTLHFFWVVRDEGSWLEIGSTISHFFIASLLCVFVASLEGVSELLIAGVEVEEGSAQMVKKKELGGVVVDGKKSSNGVIHRKPVANGKGKPNINTKFADDTLQLNFHPTTCHPIRPRQAPEKWTSASTKLTQAPDAIRLAFYGMHKHHVISKPGNPVPKNSMQTGRLSMEAEERSLAVTLPAQQPQRAPEPFTRKISAPFLKYNQTIPQRWDTRNQLRYRSPSARSIKMPADPSDNPIIERFSKQQAPAPHRRVSASRQYRASRKGKAPRSTISVRSAESVDEDRIESWRWLWPPTSKPHHRRTRSPNRSPTGMWAPVRPVGLRQLQMRCPTAKHQAIRVLEGLERQRASRACEVRCDAASLGVPCTNCVAFSIECKIPTPKRKKMQTGKAKDSDSDRGDTVDDRSPRNNSPTTNGRSTSVYNSQDGTPPTSLTDAQARQQADHDGTYAQFMKPKFTRAPIKEAGRVAYLGESSNLTLLVHDQHGTADVVHYPLPENVRGTRARLTELDNVEIDILHQRGAFLLPPRGLCDELVDAYFTWVAPIVPVINRNRFMRQYRDSKNPPSLLLLQAILLAGSRVCTNPQLMDANGSTTPAALTFYKRAKALYDANYEDDRVTIVQALVLMGWVATIVAQGSGMHRSVEGSQLSKPDKRLWKRIWWTLFTRDRSVAVALGRPVHINTDDSDVEMVSEEDFIEEEGDQANEFPPDPLHVQFFLQYVKLCEIMGLVLSQQYSVASKARRQNAIDLTHSDMALADWLQNCPKEVYWESPRHHFWSALLHSNYYTTLCLLHRAHMPPATGRPGGHMEDNSYPSRNIAFQAAAMITSIIENLSAHDELRYCPAFVVYSLFSALIMHVYQMRSSIPSVVQATQERLRICMNALKDVSRVWLVAKMVYTLFESILGNKVLEERLQKAAGKRHKKMVQNLAQGMNQVKREDTSGVLRTISASNSKSYTFT</sequence>
<dbReference type="CDD" id="cd00067">
    <property type="entry name" value="GAL4"/>
    <property type="match status" value="1"/>
</dbReference>
<feature type="transmembrane region" description="Helical" evidence="16">
    <location>
        <begin position="718"/>
        <end position="736"/>
    </location>
</feature>
<evidence type="ECO:0000256" key="7">
    <source>
        <dbReference type="ARBA" id="ARBA00022692"/>
    </source>
</evidence>
<dbReference type="PANTHER" id="PTHR12250">
    <property type="entry name" value="PHOSPHATIDYLINOSITOL GLYCAN, CLASS N"/>
    <property type="match status" value="1"/>
</dbReference>